<evidence type="ECO:0000259" key="21">
    <source>
        <dbReference type="Pfam" id="PF00224"/>
    </source>
</evidence>
<evidence type="ECO:0000256" key="12">
    <source>
        <dbReference type="ARBA" id="ARBA00022840"/>
    </source>
</evidence>
<dbReference type="NCBIfam" id="NF004886">
    <property type="entry name" value="PRK06247.1"/>
    <property type="match status" value="1"/>
</dbReference>
<dbReference type="Gene3D" id="3.20.20.60">
    <property type="entry name" value="Phosphoenolpyruvate-binding domains"/>
    <property type="match status" value="1"/>
</dbReference>
<comment type="similarity">
    <text evidence="4 19">Belongs to the pyruvate kinase family.</text>
</comment>
<dbReference type="InterPro" id="IPR018209">
    <property type="entry name" value="Pyrv_Knase_AS"/>
</dbReference>
<comment type="cofactor">
    <cofactor evidence="1">
        <name>Mg(2+)</name>
        <dbReference type="ChEBI" id="CHEBI:18420"/>
    </cofactor>
</comment>
<dbReference type="InterPro" id="IPR015813">
    <property type="entry name" value="Pyrv/PenolPyrv_kinase-like_dom"/>
</dbReference>
<dbReference type="GO" id="GO:0005524">
    <property type="term" value="F:ATP binding"/>
    <property type="evidence" value="ECO:0007669"/>
    <property type="project" value="UniProtKB-KW"/>
</dbReference>
<keyword evidence="8 19" id="KW-0808">Transferase</keyword>
<dbReference type="NCBIfam" id="NF004491">
    <property type="entry name" value="PRK05826.1"/>
    <property type="match status" value="1"/>
</dbReference>
<evidence type="ECO:0000256" key="4">
    <source>
        <dbReference type="ARBA" id="ARBA00008663"/>
    </source>
</evidence>
<proteinExistence type="inferred from homology"/>
<evidence type="ECO:0000256" key="6">
    <source>
        <dbReference type="ARBA" id="ARBA00012142"/>
    </source>
</evidence>
<comment type="subunit">
    <text evidence="5">Homotetramer.</text>
</comment>
<feature type="compositionally biased region" description="Polar residues" evidence="20">
    <location>
        <begin position="472"/>
        <end position="482"/>
    </location>
</feature>
<evidence type="ECO:0000256" key="1">
    <source>
        <dbReference type="ARBA" id="ARBA00001946"/>
    </source>
</evidence>
<feature type="domain" description="Pyruvate kinase barrel" evidence="21">
    <location>
        <begin position="1"/>
        <end position="322"/>
    </location>
</feature>
<dbReference type="GO" id="GO:0000287">
    <property type="term" value="F:magnesium ion binding"/>
    <property type="evidence" value="ECO:0007669"/>
    <property type="project" value="UniProtKB-UniRule"/>
</dbReference>
<evidence type="ECO:0000256" key="13">
    <source>
        <dbReference type="ARBA" id="ARBA00022842"/>
    </source>
</evidence>
<dbReference type="InterPro" id="IPR015793">
    <property type="entry name" value="Pyrv_Knase_brl"/>
</dbReference>
<evidence type="ECO:0000256" key="2">
    <source>
        <dbReference type="ARBA" id="ARBA00001958"/>
    </source>
</evidence>
<evidence type="ECO:0000256" key="11">
    <source>
        <dbReference type="ARBA" id="ARBA00022777"/>
    </source>
</evidence>
<evidence type="ECO:0000256" key="16">
    <source>
        <dbReference type="ARBA" id="ARBA00023317"/>
    </source>
</evidence>
<dbReference type="NCBIfam" id="NF004978">
    <property type="entry name" value="PRK06354.1"/>
    <property type="match status" value="1"/>
</dbReference>
<feature type="domain" description="Pyruvate kinase C-terminal" evidence="22">
    <location>
        <begin position="353"/>
        <end position="465"/>
    </location>
</feature>
<evidence type="ECO:0000256" key="3">
    <source>
        <dbReference type="ARBA" id="ARBA00004997"/>
    </source>
</evidence>
<evidence type="ECO:0000313" key="24">
    <source>
        <dbReference type="Proteomes" id="UP001224674"/>
    </source>
</evidence>
<comment type="cofactor">
    <cofactor evidence="2">
        <name>K(+)</name>
        <dbReference type="ChEBI" id="CHEBI:29103"/>
    </cofactor>
</comment>
<keyword evidence="24" id="KW-1185">Reference proteome</keyword>
<dbReference type="FunFam" id="3.20.20.60:FF:000025">
    <property type="entry name" value="Pyruvate kinase"/>
    <property type="match status" value="1"/>
</dbReference>
<gene>
    <name evidence="23" type="primary">pyk</name>
    <name evidence="23" type="ORF">QDX21_02185</name>
</gene>
<dbReference type="NCBIfam" id="TIGR01064">
    <property type="entry name" value="pyruv_kin"/>
    <property type="match status" value="1"/>
</dbReference>
<dbReference type="InterPro" id="IPR036918">
    <property type="entry name" value="Pyrv_Knase_C_sf"/>
</dbReference>
<keyword evidence="16 23" id="KW-0670">Pyruvate</keyword>
<keyword evidence="15 19" id="KW-0324">Glycolysis</keyword>
<dbReference type="SUPFAM" id="SSF50800">
    <property type="entry name" value="PK beta-barrel domain-like"/>
    <property type="match status" value="1"/>
</dbReference>
<evidence type="ECO:0000313" key="23">
    <source>
        <dbReference type="EMBL" id="WGH93630.1"/>
    </source>
</evidence>
<organism evidence="23 24">
    <name type="scientific">Auritidibacter ignavus</name>
    <dbReference type="NCBI Taxonomy" id="678932"/>
    <lineage>
        <taxon>Bacteria</taxon>
        <taxon>Bacillati</taxon>
        <taxon>Actinomycetota</taxon>
        <taxon>Actinomycetes</taxon>
        <taxon>Micrococcales</taxon>
        <taxon>Micrococcaceae</taxon>
        <taxon>Auritidibacter</taxon>
    </lineage>
</organism>
<keyword evidence="11 19" id="KW-0418">Kinase</keyword>
<protein>
    <recommendedName>
        <fullName evidence="7 18">Pyruvate kinase</fullName>
        <ecNumber evidence="6 18">2.7.1.40</ecNumber>
    </recommendedName>
</protein>
<dbReference type="AlphaFoldDB" id="A0AAJ6DCH6"/>
<dbReference type="Pfam" id="PF00224">
    <property type="entry name" value="PK"/>
    <property type="match status" value="1"/>
</dbReference>
<dbReference type="FunFam" id="2.40.33.10:FF:000001">
    <property type="entry name" value="Pyruvate kinase"/>
    <property type="match status" value="1"/>
</dbReference>
<reference evidence="23 24" key="1">
    <citation type="submission" date="2023-03" db="EMBL/GenBank/DDBJ databases">
        <title>Complete genome sequences of several Auritidibacter ignavus strains isolated from ear infections.</title>
        <authorList>
            <person name="Baehr T."/>
            <person name="Baumhoegger A.M."/>
        </authorList>
    </citation>
    <scope>NUCLEOTIDE SEQUENCE [LARGE SCALE GENOMIC DNA]</scope>
    <source>
        <strain evidence="23 24">BABAE-6</strain>
    </source>
</reference>
<sequence>MRHAKIVATFGPSTASYHTTRQLLEAGVDVARLNMSHGDHQIHRETYDTIRQAATDLNQPVAIFADLQGPKIRTGTFENGPHELTAGQSFTITTDDVPGTAEKVSTTFKGLPADVSVGDQLLVDDGKIQLRATEVTDTEVICEVMVGGEISNHKGINLPGVAVNVPALTDKDQEDLRWALDTGVDMIALSFVRNAADIELVHQIMDEKQRRIPVIAKLEKPQAIDNLQDIVDAFDAIMVARGDLGVELPLEDVPVVQKRAIEMARRWAKPVIVATQVLESMIENPRPTRAEASDCANAVLDGADAVMLSGETSIGKYPVETVRTMSEIITSTEVHGLERIAPLGSKPRTRGGAVTRAAVNIAERLEITNLVCFTQSGDSAHRLSRLRPEQPIYAFTHSDQTHNQLCLTWGVTPRIVPFVNSTDQMTAQVDAELIREGVAEPGELVIIVAGSPPGKPGTTNMLKVHCLGDVTSEGSVETSQEPVSPAPRHRMDQISGWSPL</sequence>
<evidence type="ECO:0000256" key="9">
    <source>
        <dbReference type="ARBA" id="ARBA00022723"/>
    </source>
</evidence>
<evidence type="ECO:0000256" key="18">
    <source>
        <dbReference type="NCBIfam" id="TIGR01064"/>
    </source>
</evidence>
<dbReference type="GO" id="GO:0016301">
    <property type="term" value="F:kinase activity"/>
    <property type="evidence" value="ECO:0007669"/>
    <property type="project" value="UniProtKB-KW"/>
</dbReference>
<evidence type="ECO:0000259" key="22">
    <source>
        <dbReference type="Pfam" id="PF02887"/>
    </source>
</evidence>
<dbReference type="EMBL" id="CP122566">
    <property type="protein sequence ID" value="WGH93630.1"/>
    <property type="molecule type" value="Genomic_DNA"/>
</dbReference>
<evidence type="ECO:0000256" key="14">
    <source>
        <dbReference type="ARBA" id="ARBA00022958"/>
    </source>
</evidence>
<keyword evidence="9" id="KW-0479">Metal-binding</keyword>
<dbReference type="InterPro" id="IPR015795">
    <property type="entry name" value="Pyrv_Knase_C"/>
</dbReference>
<keyword evidence="14" id="KW-0630">Potassium</keyword>
<dbReference type="Gene3D" id="2.40.33.10">
    <property type="entry name" value="PK beta-barrel domain-like"/>
    <property type="match status" value="1"/>
</dbReference>
<dbReference type="GeneID" id="83694860"/>
<dbReference type="FunFam" id="3.40.1380.20:FF:000009">
    <property type="entry name" value="Pyruvate kinase"/>
    <property type="match status" value="1"/>
</dbReference>
<dbReference type="Gene3D" id="3.40.1380.20">
    <property type="entry name" value="Pyruvate kinase, C-terminal domain"/>
    <property type="match status" value="1"/>
</dbReference>
<dbReference type="GO" id="GO:0004743">
    <property type="term" value="F:pyruvate kinase activity"/>
    <property type="evidence" value="ECO:0007669"/>
    <property type="project" value="UniProtKB-UniRule"/>
</dbReference>
<dbReference type="GO" id="GO:0030955">
    <property type="term" value="F:potassium ion binding"/>
    <property type="evidence" value="ECO:0007669"/>
    <property type="project" value="UniProtKB-UniRule"/>
</dbReference>
<evidence type="ECO:0000256" key="5">
    <source>
        <dbReference type="ARBA" id="ARBA00011881"/>
    </source>
</evidence>
<dbReference type="Proteomes" id="UP001224674">
    <property type="component" value="Chromosome"/>
</dbReference>
<keyword evidence="12" id="KW-0067">ATP-binding</keyword>
<dbReference type="InterPro" id="IPR001697">
    <property type="entry name" value="Pyr_Knase"/>
</dbReference>
<name>A0AAJ6DCH6_9MICC</name>
<keyword evidence="10" id="KW-0547">Nucleotide-binding</keyword>
<dbReference type="EC" id="2.7.1.40" evidence="6 18"/>
<evidence type="ECO:0000256" key="20">
    <source>
        <dbReference type="SAM" id="MobiDB-lite"/>
    </source>
</evidence>
<dbReference type="PROSITE" id="PS00110">
    <property type="entry name" value="PYRUVATE_KINASE"/>
    <property type="match status" value="1"/>
</dbReference>
<dbReference type="InterPro" id="IPR015806">
    <property type="entry name" value="Pyrv_Knase_insert_dom_sf"/>
</dbReference>
<dbReference type="PRINTS" id="PR01050">
    <property type="entry name" value="PYRUVTKNASE"/>
</dbReference>
<dbReference type="InterPro" id="IPR040442">
    <property type="entry name" value="Pyrv_kinase-like_dom_sf"/>
</dbReference>
<dbReference type="SUPFAM" id="SSF52935">
    <property type="entry name" value="PK C-terminal domain-like"/>
    <property type="match status" value="1"/>
</dbReference>
<evidence type="ECO:0000256" key="15">
    <source>
        <dbReference type="ARBA" id="ARBA00023152"/>
    </source>
</evidence>
<accession>A0AAJ6DCH6</accession>
<feature type="region of interest" description="Disordered" evidence="20">
    <location>
        <begin position="472"/>
        <end position="500"/>
    </location>
</feature>
<dbReference type="InterPro" id="IPR011037">
    <property type="entry name" value="Pyrv_Knase-like_insert_dom_sf"/>
</dbReference>
<evidence type="ECO:0000256" key="7">
    <source>
        <dbReference type="ARBA" id="ARBA00018587"/>
    </source>
</evidence>
<dbReference type="RefSeq" id="WP_110098265.1">
    <property type="nucleotide sequence ID" value="NZ_CP122561.1"/>
</dbReference>
<dbReference type="Pfam" id="PF02887">
    <property type="entry name" value="PK_C"/>
    <property type="match status" value="1"/>
</dbReference>
<keyword evidence="13 19" id="KW-0460">Magnesium</keyword>
<dbReference type="PANTHER" id="PTHR11817">
    <property type="entry name" value="PYRUVATE KINASE"/>
    <property type="match status" value="1"/>
</dbReference>
<dbReference type="SUPFAM" id="SSF51621">
    <property type="entry name" value="Phosphoenolpyruvate/pyruvate domain"/>
    <property type="match status" value="1"/>
</dbReference>
<evidence type="ECO:0000256" key="10">
    <source>
        <dbReference type="ARBA" id="ARBA00022741"/>
    </source>
</evidence>
<comment type="pathway">
    <text evidence="3 19">Carbohydrate degradation; glycolysis; pyruvate from D-glyceraldehyde 3-phosphate: step 5/5.</text>
</comment>
<comment type="catalytic activity">
    <reaction evidence="17 19">
        <text>pyruvate + ATP = phosphoenolpyruvate + ADP + H(+)</text>
        <dbReference type="Rhea" id="RHEA:18157"/>
        <dbReference type="ChEBI" id="CHEBI:15361"/>
        <dbReference type="ChEBI" id="CHEBI:15378"/>
        <dbReference type="ChEBI" id="CHEBI:30616"/>
        <dbReference type="ChEBI" id="CHEBI:58702"/>
        <dbReference type="ChEBI" id="CHEBI:456216"/>
        <dbReference type="EC" id="2.7.1.40"/>
    </reaction>
</comment>
<evidence type="ECO:0000256" key="19">
    <source>
        <dbReference type="RuleBase" id="RU000504"/>
    </source>
</evidence>
<evidence type="ECO:0000256" key="17">
    <source>
        <dbReference type="ARBA" id="ARBA00048152"/>
    </source>
</evidence>
<evidence type="ECO:0000256" key="8">
    <source>
        <dbReference type="ARBA" id="ARBA00022679"/>
    </source>
</evidence>